<dbReference type="Gene3D" id="3.40.50.300">
    <property type="entry name" value="P-loop containing nucleotide triphosphate hydrolases"/>
    <property type="match status" value="1"/>
</dbReference>
<organism evidence="1 2">
    <name type="scientific">Caerostris darwini</name>
    <dbReference type="NCBI Taxonomy" id="1538125"/>
    <lineage>
        <taxon>Eukaryota</taxon>
        <taxon>Metazoa</taxon>
        <taxon>Ecdysozoa</taxon>
        <taxon>Arthropoda</taxon>
        <taxon>Chelicerata</taxon>
        <taxon>Arachnida</taxon>
        <taxon>Araneae</taxon>
        <taxon>Araneomorphae</taxon>
        <taxon>Entelegynae</taxon>
        <taxon>Araneoidea</taxon>
        <taxon>Araneidae</taxon>
        <taxon>Caerostris</taxon>
    </lineage>
</organism>
<accession>A0AAV4MDY0</accession>
<dbReference type="Proteomes" id="UP001054837">
    <property type="component" value="Unassembled WGS sequence"/>
</dbReference>
<evidence type="ECO:0000313" key="1">
    <source>
        <dbReference type="EMBL" id="GIX70382.1"/>
    </source>
</evidence>
<dbReference type="InterPro" id="IPR027417">
    <property type="entry name" value="P-loop_NTPase"/>
</dbReference>
<dbReference type="EMBL" id="BPLQ01000360">
    <property type="protein sequence ID" value="GIX70382.1"/>
    <property type="molecule type" value="Genomic_DNA"/>
</dbReference>
<reference evidence="1 2" key="1">
    <citation type="submission" date="2021-06" db="EMBL/GenBank/DDBJ databases">
        <title>Caerostris darwini draft genome.</title>
        <authorList>
            <person name="Kono N."/>
            <person name="Arakawa K."/>
        </authorList>
    </citation>
    <scope>NUCLEOTIDE SEQUENCE [LARGE SCALE GENOMIC DNA]</scope>
</reference>
<dbReference type="Pfam" id="PF00071">
    <property type="entry name" value="Ras"/>
    <property type="match status" value="1"/>
</dbReference>
<dbReference type="GO" id="GO:0005525">
    <property type="term" value="F:GTP binding"/>
    <property type="evidence" value="ECO:0007669"/>
    <property type="project" value="InterPro"/>
</dbReference>
<comment type="caution">
    <text evidence="1">The sequence shown here is derived from an EMBL/GenBank/DDBJ whole genome shotgun (WGS) entry which is preliminary data.</text>
</comment>
<keyword evidence="2" id="KW-1185">Reference proteome</keyword>
<name>A0AAV4MDY0_9ARAC</name>
<dbReference type="SUPFAM" id="SSF52540">
    <property type="entry name" value="P-loop containing nucleoside triphosphate hydrolases"/>
    <property type="match status" value="1"/>
</dbReference>
<sequence length="127" mass="14688">MFILRFCELSGETIRLEEVKRTCQQQNTVLFLCFAIDDINPLHTINMIAPLENTIGIKLPSIFVGSKKDLRRLSEEGRHIIKSSWGERMRKCFDLQQYHECSVFDTHSVSDLFYTAIGLAMSIDLFL</sequence>
<proteinExistence type="predicted"/>
<dbReference type="GO" id="GO:0003924">
    <property type="term" value="F:GTPase activity"/>
    <property type="evidence" value="ECO:0007669"/>
    <property type="project" value="InterPro"/>
</dbReference>
<gene>
    <name evidence="1" type="ORF">CDAR_408821</name>
</gene>
<dbReference type="AlphaFoldDB" id="A0AAV4MDY0"/>
<protein>
    <submittedName>
        <fullName evidence="1">Uncharacterized protein</fullName>
    </submittedName>
</protein>
<dbReference type="InterPro" id="IPR001806">
    <property type="entry name" value="Small_GTPase"/>
</dbReference>
<evidence type="ECO:0000313" key="2">
    <source>
        <dbReference type="Proteomes" id="UP001054837"/>
    </source>
</evidence>